<dbReference type="Proteomes" id="UP000002754">
    <property type="component" value="Unassembled WGS sequence"/>
</dbReference>
<sequence length="127" mass="14822">MSRLSKVSSIRANRIHEMYVQRFSNSQTIAEVESISPIRRAENETTPISENKLMAYDFYYNKLEDQSPKTLKQIPHTTPSPKKEISPALTHFITKHNQILAHFKEYDQLYGTDYTKDLIELFELLAT</sequence>
<evidence type="ECO:0000313" key="3">
    <source>
        <dbReference type="Proteomes" id="UP000002754"/>
    </source>
</evidence>
<dbReference type="OrthoDB" id="2943775at2"/>
<evidence type="ECO:0000313" key="1">
    <source>
        <dbReference type="EMBL" id="KGA96584.1"/>
    </source>
</evidence>
<protein>
    <submittedName>
        <fullName evidence="1">Uncharacterized protein</fullName>
    </submittedName>
</protein>
<evidence type="ECO:0000313" key="4">
    <source>
        <dbReference type="Proteomes" id="UP000297014"/>
    </source>
</evidence>
<comment type="caution">
    <text evidence="1">The sequence shown here is derived from an EMBL/GenBank/DDBJ whole genome shotgun (WGS) entry which is preliminary data.</text>
</comment>
<reference evidence="1 3" key="1">
    <citation type="journal article" date="2014" name="Genome Announc.">
        <title>Draft Genome Sequence of Bacillus alcalophilus AV1934, a Classic Alkaliphile Isolated from Human Feces in 1934.</title>
        <authorList>
            <person name="Attie O."/>
            <person name="Jayaprakash A."/>
            <person name="Shah H."/>
            <person name="Paulsen I.T."/>
            <person name="Morino M."/>
            <person name="Takahashi Y."/>
            <person name="Narumi I."/>
            <person name="Sachidanandam R."/>
            <person name="Satoh K."/>
            <person name="Ito M."/>
            <person name="Krulwich T.A."/>
        </authorList>
    </citation>
    <scope>NUCLEOTIDE SEQUENCE [LARGE SCALE GENOMIC DNA]</scope>
    <source>
        <strain evidence="1 3">AV1934</strain>
    </source>
</reference>
<evidence type="ECO:0000313" key="2">
    <source>
        <dbReference type="EMBL" id="THG89268.1"/>
    </source>
</evidence>
<dbReference type="EMBL" id="ALPT02000054">
    <property type="protein sequence ID" value="KGA96584.1"/>
    <property type="molecule type" value="Genomic_DNA"/>
</dbReference>
<keyword evidence="3" id="KW-1185">Reference proteome</keyword>
<accession>A0A094WFM3</accession>
<dbReference type="eggNOG" id="ENOG5033FZV">
    <property type="taxonomic scope" value="Bacteria"/>
</dbReference>
<proteinExistence type="predicted"/>
<name>A0A094WFM3_ALKAL</name>
<gene>
    <name evidence="2" type="ORF">AJ85_18745</name>
    <name evidence="1" type="ORF">BALCAV_0215265</name>
</gene>
<dbReference type="Proteomes" id="UP000297014">
    <property type="component" value="Unassembled WGS sequence"/>
</dbReference>
<dbReference type="AlphaFoldDB" id="A0A094WFM3"/>
<organism evidence="1 3">
    <name type="scientific">Alkalihalobacillus alcalophilus ATCC 27647 = CGMCC 1.3604</name>
    <dbReference type="NCBI Taxonomy" id="1218173"/>
    <lineage>
        <taxon>Bacteria</taxon>
        <taxon>Bacillati</taxon>
        <taxon>Bacillota</taxon>
        <taxon>Bacilli</taxon>
        <taxon>Bacillales</taxon>
        <taxon>Bacillaceae</taxon>
        <taxon>Alkalihalobacillus</taxon>
    </lineage>
</organism>
<dbReference type="EMBL" id="JALP01000250">
    <property type="protein sequence ID" value="THG89268.1"/>
    <property type="molecule type" value="Genomic_DNA"/>
</dbReference>
<dbReference type="RefSeq" id="WP_003322697.1">
    <property type="nucleotide sequence ID" value="NZ_ALPT02000054.1"/>
</dbReference>
<reference evidence="2 4" key="2">
    <citation type="submission" date="2014-01" db="EMBL/GenBank/DDBJ databases">
        <title>Draft genome sequencing of Bacillus alcalophilus CGMCC 1.3604.</title>
        <authorList>
            <person name="Yang J."/>
            <person name="Diao L."/>
            <person name="Yang S."/>
        </authorList>
    </citation>
    <scope>NUCLEOTIDE SEQUENCE [LARGE SCALE GENOMIC DNA]</scope>
    <source>
        <strain evidence="2 4">CGMCC 1.3604</strain>
    </source>
</reference>